<dbReference type="InterPro" id="IPR011009">
    <property type="entry name" value="Kinase-like_dom_sf"/>
</dbReference>
<keyword evidence="4" id="KW-1185">Reference proteome</keyword>
<keyword evidence="3" id="KW-0418">Kinase</keyword>
<evidence type="ECO:0000313" key="4">
    <source>
        <dbReference type="Proteomes" id="UP000054558"/>
    </source>
</evidence>
<dbReference type="EMBL" id="DF237460">
    <property type="protein sequence ID" value="GAQ89324.1"/>
    <property type="molecule type" value="Genomic_DNA"/>
</dbReference>
<sequence length="462" mass="52266">MTAPVLVSSVEEVNTETPKSEFRTNELPAAPTYNATTMQEATDRAFVQESSNPEQDAKPEQIPNHNSEVTALQNGETETPLDTSTGLPLRPSYRTPKTASDPPELRVLHHFVEKTGNILANGWVLGKKLGSGVQGTVYLLEDKDGKDAGRVFKQVNVRAVARVSGALIGIEREWAIGRELNLLNEDDGFLEGFMQTGSKVLKPDGSFLGVVLEKLNGKDVKDRLDDTGFNDIDYIMTMVMQVLGALDRALLRIGFQHRDTNAHNVMEHWLDEERAGPVHDTPPKFKETELGKKLNLRGLHFKLIDYGHSYTNKNDAIDHQTWRKASQVKEPKVPCYSTEHFYRRVFHGRSDVWRFMLSLGRALEGRVWEQKDERKVRLLMETIHYTTGYSHNVYFASAPGQHKQGLFRRPMSVGGPLYGLKWVRIMSRAYCCPSHPLTTPREALDFIEEERIRVGLSEEDIP</sequence>
<dbReference type="Proteomes" id="UP000054558">
    <property type="component" value="Unassembled WGS sequence"/>
</dbReference>
<reference evidence="3 4" key="1">
    <citation type="journal article" date="2014" name="Nat. Commun.">
        <title>Klebsormidium flaccidum genome reveals primary factors for plant terrestrial adaptation.</title>
        <authorList>
            <person name="Hori K."/>
            <person name="Maruyama F."/>
            <person name="Fujisawa T."/>
            <person name="Togashi T."/>
            <person name="Yamamoto N."/>
            <person name="Seo M."/>
            <person name="Sato S."/>
            <person name="Yamada T."/>
            <person name="Mori H."/>
            <person name="Tajima N."/>
            <person name="Moriyama T."/>
            <person name="Ikeuchi M."/>
            <person name="Watanabe M."/>
            <person name="Wada H."/>
            <person name="Kobayashi K."/>
            <person name="Saito M."/>
            <person name="Masuda T."/>
            <person name="Sasaki-Sekimoto Y."/>
            <person name="Mashiguchi K."/>
            <person name="Awai K."/>
            <person name="Shimojima M."/>
            <person name="Masuda S."/>
            <person name="Iwai M."/>
            <person name="Nobusawa T."/>
            <person name="Narise T."/>
            <person name="Kondo S."/>
            <person name="Saito H."/>
            <person name="Sato R."/>
            <person name="Murakawa M."/>
            <person name="Ihara Y."/>
            <person name="Oshima-Yamada Y."/>
            <person name="Ohtaka K."/>
            <person name="Satoh M."/>
            <person name="Sonobe K."/>
            <person name="Ishii M."/>
            <person name="Ohtani R."/>
            <person name="Kanamori-Sato M."/>
            <person name="Honoki R."/>
            <person name="Miyazaki D."/>
            <person name="Mochizuki H."/>
            <person name="Umetsu J."/>
            <person name="Higashi K."/>
            <person name="Shibata D."/>
            <person name="Kamiya Y."/>
            <person name="Sato N."/>
            <person name="Nakamura Y."/>
            <person name="Tabata S."/>
            <person name="Ida S."/>
            <person name="Kurokawa K."/>
            <person name="Ohta H."/>
        </authorList>
    </citation>
    <scope>NUCLEOTIDE SEQUENCE [LARGE SCALE GENOMIC DNA]</scope>
    <source>
        <strain evidence="3 4">NIES-2285</strain>
    </source>
</reference>
<feature type="compositionally biased region" description="Polar residues" evidence="1">
    <location>
        <begin position="63"/>
        <end position="86"/>
    </location>
</feature>
<dbReference type="PROSITE" id="PS50011">
    <property type="entry name" value="PROTEIN_KINASE_DOM"/>
    <property type="match status" value="1"/>
</dbReference>
<dbReference type="InterPro" id="IPR000719">
    <property type="entry name" value="Prot_kinase_dom"/>
</dbReference>
<feature type="region of interest" description="Disordered" evidence="1">
    <location>
        <begin position="1"/>
        <end position="101"/>
    </location>
</feature>
<dbReference type="Gene3D" id="1.10.510.10">
    <property type="entry name" value="Transferase(Phosphotransferase) domain 1"/>
    <property type="match status" value="1"/>
</dbReference>
<dbReference type="SUPFAM" id="SSF56112">
    <property type="entry name" value="Protein kinase-like (PK-like)"/>
    <property type="match status" value="1"/>
</dbReference>
<organism evidence="3 4">
    <name type="scientific">Klebsormidium nitens</name>
    <name type="common">Green alga</name>
    <name type="synonym">Ulothrix nitens</name>
    <dbReference type="NCBI Taxonomy" id="105231"/>
    <lineage>
        <taxon>Eukaryota</taxon>
        <taxon>Viridiplantae</taxon>
        <taxon>Streptophyta</taxon>
        <taxon>Klebsormidiophyceae</taxon>
        <taxon>Klebsormidiales</taxon>
        <taxon>Klebsormidiaceae</taxon>
        <taxon>Klebsormidium</taxon>
    </lineage>
</organism>
<name>A0A1Y1IEF1_KLENI</name>
<evidence type="ECO:0000313" key="3">
    <source>
        <dbReference type="EMBL" id="GAQ89324.1"/>
    </source>
</evidence>
<keyword evidence="3" id="KW-0808">Transferase</keyword>
<accession>A0A1Y1IEF1</accession>
<evidence type="ECO:0000256" key="1">
    <source>
        <dbReference type="SAM" id="MobiDB-lite"/>
    </source>
</evidence>
<protein>
    <submittedName>
        <fullName evidence="3">Protein kinase-like superfamily protein</fullName>
    </submittedName>
</protein>
<dbReference type="GO" id="GO:0004672">
    <property type="term" value="F:protein kinase activity"/>
    <property type="evidence" value="ECO:0007669"/>
    <property type="project" value="InterPro"/>
</dbReference>
<feature type="domain" description="Protein kinase" evidence="2">
    <location>
        <begin position="123"/>
        <end position="462"/>
    </location>
</feature>
<evidence type="ECO:0000259" key="2">
    <source>
        <dbReference type="PROSITE" id="PS50011"/>
    </source>
</evidence>
<dbReference type="AlphaFoldDB" id="A0A1Y1IEF1"/>
<proteinExistence type="predicted"/>
<gene>
    <name evidence="3" type="ORF">KFL_005110060</name>
</gene>
<dbReference type="GO" id="GO:0005524">
    <property type="term" value="F:ATP binding"/>
    <property type="evidence" value="ECO:0007669"/>
    <property type="project" value="InterPro"/>
</dbReference>